<dbReference type="FunFam" id="3.30.1180.20:FF:000001">
    <property type="entry name" value="Dihydroxyacetone kinase 1"/>
    <property type="match status" value="1"/>
</dbReference>
<reference evidence="13 14" key="1">
    <citation type="journal article" date="2012" name="Eukaryot. Cell">
        <title>Draft genome sequence of Wickerhamomyces ciferrii NRRL Y-1031 F-60-10.</title>
        <authorList>
            <person name="Schneider J."/>
            <person name="Andrea H."/>
            <person name="Blom J."/>
            <person name="Jaenicke S."/>
            <person name="Ruckert C."/>
            <person name="Schorsch C."/>
            <person name="Szczepanowski R."/>
            <person name="Farwick M."/>
            <person name="Goesmann A."/>
            <person name="Puhler A."/>
            <person name="Schaffer S."/>
            <person name="Tauch A."/>
            <person name="Kohler T."/>
            <person name="Brinkrolf K."/>
        </authorList>
    </citation>
    <scope>NUCLEOTIDE SEQUENCE [LARGE SCALE GENOMIC DNA]</scope>
    <source>
        <strain evidence="14">ATCC 14091 / BCRC 22168 / CBS 111 / JCM 3599 / NBRC 0793 / NRRL Y-1031 F-60-10</strain>
    </source>
</reference>
<dbReference type="SMART" id="SM01120">
    <property type="entry name" value="Dak2"/>
    <property type="match status" value="1"/>
</dbReference>
<evidence type="ECO:0000256" key="1">
    <source>
        <dbReference type="ARBA" id="ARBA00003264"/>
    </source>
</evidence>
<dbReference type="SUPFAM" id="SSF101473">
    <property type="entry name" value="DhaL-like"/>
    <property type="match status" value="1"/>
</dbReference>
<evidence type="ECO:0000256" key="7">
    <source>
        <dbReference type="ARBA" id="ARBA00022798"/>
    </source>
</evidence>
<organism evidence="13 14">
    <name type="scientific">Wickerhamomyces ciferrii (strain ATCC 14091 / BCRC 22168 / CBS 111 / JCM 3599 / NBRC 0793 / NRRL Y-1031 F-60-10)</name>
    <name type="common">Yeast</name>
    <name type="synonym">Pichia ciferrii</name>
    <dbReference type="NCBI Taxonomy" id="1206466"/>
    <lineage>
        <taxon>Eukaryota</taxon>
        <taxon>Fungi</taxon>
        <taxon>Dikarya</taxon>
        <taxon>Ascomycota</taxon>
        <taxon>Saccharomycotina</taxon>
        <taxon>Saccharomycetes</taxon>
        <taxon>Phaffomycetales</taxon>
        <taxon>Wickerhamomycetaceae</taxon>
        <taxon>Wickerhamomyces</taxon>
    </lineage>
</organism>
<name>K0KXR0_WICCF</name>
<keyword evidence="5" id="KW-0547">Nucleotide-binding</keyword>
<keyword evidence="4 13" id="KW-0808">Transferase</keyword>
<dbReference type="AlphaFoldDB" id="K0KXR0"/>
<keyword evidence="7" id="KW-0319">Glycerol metabolism</keyword>
<evidence type="ECO:0000256" key="9">
    <source>
        <dbReference type="ARBA" id="ARBA00047974"/>
    </source>
</evidence>
<gene>
    <name evidence="13" type="primary">DAK2</name>
    <name evidence="13" type="ORF">BN7_5434</name>
</gene>
<evidence type="ECO:0000256" key="4">
    <source>
        <dbReference type="ARBA" id="ARBA00022679"/>
    </source>
</evidence>
<evidence type="ECO:0000256" key="6">
    <source>
        <dbReference type="ARBA" id="ARBA00022777"/>
    </source>
</evidence>
<dbReference type="InterPro" id="IPR036117">
    <property type="entry name" value="DhaL_dom_sf"/>
</dbReference>
<dbReference type="GO" id="GO:0050354">
    <property type="term" value="F:triokinase activity"/>
    <property type="evidence" value="ECO:0007669"/>
    <property type="project" value="UniProtKB-EC"/>
</dbReference>
<comment type="function">
    <text evidence="1">Catalyzes both the phosphorylation of dihydroxyacetone and of glyceraldehyde.</text>
</comment>
<dbReference type="InterPro" id="IPR004007">
    <property type="entry name" value="DhaL_dom"/>
</dbReference>
<dbReference type="PROSITE" id="PS51481">
    <property type="entry name" value="DHAK"/>
    <property type="match status" value="1"/>
</dbReference>
<evidence type="ECO:0000256" key="2">
    <source>
        <dbReference type="ARBA" id="ARBA00004778"/>
    </source>
</evidence>
<dbReference type="InterPro" id="IPR004006">
    <property type="entry name" value="DhaK_dom"/>
</dbReference>
<comment type="catalytic activity">
    <reaction evidence="10">
        <text>dihydroxyacetone + ATP = dihydroxyacetone phosphate + ADP + H(+)</text>
        <dbReference type="Rhea" id="RHEA:15773"/>
        <dbReference type="ChEBI" id="CHEBI:15378"/>
        <dbReference type="ChEBI" id="CHEBI:16016"/>
        <dbReference type="ChEBI" id="CHEBI:30616"/>
        <dbReference type="ChEBI" id="CHEBI:57642"/>
        <dbReference type="ChEBI" id="CHEBI:456216"/>
        <dbReference type="EC" id="2.7.1.29"/>
    </reaction>
</comment>
<dbReference type="PANTHER" id="PTHR28629:SF4">
    <property type="entry name" value="TRIOKINASE_FMN CYCLASE"/>
    <property type="match status" value="1"/>
</dbReference>
<dbReference type="GO" id="GO:0005829">
    <property type="term" value="C:cytosol"/>
    <property type="evidence" value="ECO:0007669"/>
    <property type="project" value="TreeGrafter"/>
</dbReference>
<dbReference type="Gene3D" id="3.40.50.10440">
    <property type="entry name" value="Dihydroxyacetone kinase, domain 1"/>
    <property type="match status" value="1"/>
</dbReference>
<accession>K0KXR0</accession>
<feature type="domain" description="DhaL" evidence="11">
    <location>
        <begin position="406"/>
        <end position="609"/>
    </location>
</feature>
<dbReference type="SUPFAM" id="SSF82549">
    <property type="entry name" value="DAK1/DegV-like"/>
    <property type="match status" value="1"/>
</dbReference>
<evidence type="ECO:0000256" key="10">
    <source>
        <dbReference type="ARBA" id="ARBA00048898"/>
    </source>
</evidence>
<comment type="caution">
    <text evidence="13">The sequence shown here is derived from an EMBL/GenBank/DDBJ whole genome shotgun (WGS) entry which is preliminary data.</text>
</comment>
<dbReference type="UniPathway" id="UPA00617">
    <property type="reaction ID" value="UER00669"/>
</dbReference>
<dbReference type="InterPro" id="IPR050861">
    <property type="entry name" value="Dihydroxyacetone_Kinase"/>
</dbReference>
<dbReference type="Gene3D" id="1.25.40.340">
    <property type="match status" value="1"/>
</dbReference>
<dbReference type="FunFam" id="3.40.50.10440:FF:000001">
    <property type="entry name" value="Dihydroxyacetone kinase, DhaK subunit"/>
    <property type="match status" value="1"/>
</dbReference>
<evidence type="ECO:0000259" key="12">
    <source>
        <dbReference type="PROSITE" id="PS51481"/>
    </source>
</evidence>
<dbReference type="Gene3D" id="3.30.1180.20">
    <property type="entry name" value="Dihydroxyacetone kinase, domain 2"/>
    <property type="match status" value="1"/>
</dbReference>
<dbReference type="STRING" id="1206466.K0KXR0"/>
<comment type="similarity">
    <text evidence="3">Belongs to the dihydroxyacetone kinase (DAK) family.</text>
</comment>
<dbReference type="Pfam" id="PF02734">
    <property type="entry name" value="Dak2"/>
    <property type="match status" value="1"/>
</dbReference>
<dbReference type="GO" id="GO:0005524">
    <property type="term" value="F:ATP binding"/>
    <property type="evidence" value="ECO:0007669"/>
    <property type="project" value="UniProtKB-KW"/>
</dbReference>
<protein>
    <submittedName>
        <fullName evidence="13">Dihydroxyacetone kinase</fullName>
        <ecNumber evidence="13">2.7.1.29</ecNumber>
    </submittedName>
</protein>
<dbReference type="HOGENOM" id="CLU_017054_6_0_1"/>
<dbReference type="InParanoid" id="K0KXR0"/>
<evidence type="ECO:0000256" key="8">
    <source>
        <dbReference type="ARBA" id="ARBA00022840"/>
    </source>
</evidence>
<keyword evidence="8" id="KW-0067">ATP-binding</keyword>
<feature type="domain" description="DhaK" evidence="12">
    <location>
        <begin position="10"/>
        <end position="360"/>
    </location>
</feature>
<comment type="pathway">
    <text evidence="2">Polyol metabolism; glycerol fermentation; glycerone phosphate from glycerol (oxidative route): step 2/2.</text>
</comment>
<dbReference type="PROSITE" id="PS51480">
    <property type="entry name" value="DHAL"/>
    <property type="match status" value="1"/>
</dbReference>
<dbReference type="PANTHER" id="PTHR28629">
    <property type="entry name" value="TRIOKINASE/FMN CYCLASE"/>
    <property type="match status" value="1"/>
</dbReference>
<dbReference type="GO" id="GO:0004371">
    <property type="term" value="F:glycerone kinase activity"/>
    <property type="evidence" value="ECO:0007669"/>
    <property type="project" value="UniProtKB-EC"/>
</dbReference>
<evidence type="ECO:0000259" key="11">
    <source>
        <dbReference type="PROSITE" id="PS51480"/>
    </source>
</evidence>
<dbReference type="Proteomes" id="UP000009328">
    <property type="component" value="Unassembled WGS sequence"/>
</dbReference>
<comment type="catalytic activity">
    <reaction evidence="9">
        <text>D-glyceraldehyde + ATP = D-glyceraldehyde 3-phosphate + ADP + H(+)</text>
        <dbReference type="Rhea" id="RHEA:13941"/>
        <dbReference type="ChEBI" id="CHEBI:15378"/>
        <dbReference type="ChEBI" id="CHEBI:17378"/>
        <dbReference type="ChEBI" id="CHEBI:30616"/>
        <dbReference type="ChEBI" id="CHEBI:59776"/>
        <dbReference type="ChEBI" id="CHEBI:456216"/>
        <dbReference type="EC" id="2.7.1.28"/>
    </reaction>
</comment>
<keyword evidence="6 13" id="KW-0418">Kinase</keyword>
<keyword evidence="14" id="KW-1185">Reference proteome</keyword>
<dbReference type="EC" id="2.7.1.29" evidence="13"/>
<dbReference type="Pfam" id="PF02733">
    <property type="entry name" value="Dak1"/>
    <property type="match status" value="1"/>
</dbReference>
<proteinExistence type="inferred from homology"/>
<dbReference type="EMBL" id="CAIF01000214">
    <property type="protein sequence ID" value="CCH45848.1"/>
    <property type="molecule type" value="Genomic_DNA"/>
</dbReference>
<evidence type="ECO:0000313" key="14">
    <source>
        <dbReference type="Proteomes" id="UP000009328"/>
    </source>
</evidence>
<dbReference type="eggNOG" id="KOG2426">
    <property type="taxonomic scope" value="Eukaryota"/>
</dbReference>
<evidence type="ECO:0000256" key="3">
    <source>
        <dbReference type="ARBA" id="ARBA00008757"/>
    </source>
</evidence>
<dbReference type="GO" id="GO:0019588">
    <property type="term" value="P:anaerobic glycerol catabolic process"/>
    <property type="evidence" value="ECO:0007669"/>
    <property type="project" value="UniProtKB-UniPathway"/>
</dbReference>
<evidence type="ECO:0000313" key="13">
    <source>
        <dbReference type="EMBL" id="CCH45848.1"/>
    </source>
</evidence>
<sequence length="612" mass="67275">MSNKHFLPQDPNKLVPNCLKALTYEYPFLSILEKERVVFNNQFDSSKVSLISGGGSGHEPGFYGLVGPGMISAVAHGEVFASPNYRNVKAAEKITHELKGSSTSWGGCIFILTNYTGDNLYFGMAAQDLIAKYGSDKIKILRVTDDVAVPRTSGALVGRRTLAGITIVSKLTGAASELNYGINEIFEFGQSVIDSIASINAGLDHVHISGHKSNEDFGKLKPNELEIGLGIHNEPGVLKLDHIPSNEDLVDKLLKMILDKDDKERGFFNYSPNDKIVLLINNLGGVPIIEEKNILFTSLQILKQKYNIIPSRVYTGNFITSFNAQIFTISLFNVTTAVTKTFDLEQIFKFLDLKTEAVCWSNVNYNHGIDSISNDSQIITNFEHYDEYDNKKTSIESAKNFQIDPIKLQNIASIAAQRVVDKEPDLTKWDTLMGDGDCGFGLKLGAELFLEKLNKDGIAKDGSLLKVLNVLLTIIKDDMGGTLGAILFIFLKAVINNVELLIENNSNITPIEAFSKSFKVGLETLYDYTKARVGHRTVMDVLIPFVESFAKDQDILKSVEIAHDAAENTKNLKPKLGRATYVGNVDGDSILPPDPGAYGIYEAISALSLSVK</sequence>
<evidence type="ECO:0000256" key="5">
    <source>
        <dbReference type="ARBA" id="ARBA00022741"/>
    </source>
</evidence>